<keyword evidence="4" id="KW-1185">Reference proteome</keyword>
<dbReference type="SFLD" id="SFLDG00358">
    <property type="entry name" value="Main_(cytGST)"/>
    <property type="match status" value="1"/>
</dbReference>
<comment type="caution">
    <text evidence="3">The sequence shown here is derived from an EMBL/GenBank/DDBJ whole genome shotgun (WGS) entry which is preliminary data.</text>
</comment>
<dbReference type="EMBL" id="ABIA03000001">
    <property type="protein sequence ID" value="EDQ35745.1"/>
    <property type="molecule type" value="Genomic_DNA"/>
</dbReference>
<dbReference type="AlphaFoldDB" id="A9CXY8"/>
<sequence length="305" mass="34070">MTDDTKFPPENNFPAGYQPAKVWEWQKGNGGQFANINRPIAGATHDKERPVGKHPLQLYSLATPNGVKVTVMLEELLAAGHSGAEYDAWLINIGDGDQFGSGFVEANPNSKIPALMDHSTPEPTRVFESGSILIYLAEKFGAFLPTDHKARTEAISWLMWQMGSGPYLGGGFGHFYAYAPMKIQYAIDRFAMEVKRQLDVLDRHLADNEYMAGMEYSIADMAIWPWYGRLIKGGAYEAGDYLDVTSYKNVTRWTDQIAERPAVERGRIVNKSFGELSEQLHERHDASDFELRTQDKLEAAKEGGA</sequence>
<dbReference type="PANTHER" id="PTHR44051">
    <property type="entry name" value="GLUTATHIONE S-TRANSFERASE-RELATED"/>
    <property type="match status" value="1"/>
</dbReference>
<dbReference type="OrthoDB" id="9803562at2"/>
<dbReference type="SUPFAM" id="SSF47616">
    <property type="entry name" value="GST C-terminal domain-like"/>
    <property type="match status" value="1"/>
</dbReference>
<evidence type="ECO:0000313" key="3">
    <source>
        <dbReference type="EMBL" id="EDQ35745.1"/>
    </source>
</evidence>
<dbReference type="GO" id="GO:0016740">
    <property type="term" value="F:transferase activity"/>
    <property type="evidence" value="ECO:0007669"/>
    <property type="project" value="UniProtKB-KW"/>
</dbReference>
<name>A9CXY8_HOEPD</name>
<dbReference type="Gene3D" id="1.20.1050.10">
    <property type="match status" value="1"/>
</dbReference>
<accession>A9CXY8</accession>
<protein>
    <submittedName>
        <fullName evidence="3">Glutathione S-transferase</fullName>
    </submittedName>
</protein>
<dbReference type="RefSeq" id="WP_007199974.1">
    <property type="nucleotide sequence ID" value="NZ_CM002917.1"/>
</dbReference>
<dbReference type="InterPro" id="IPR036249">
    <property type="entry name" value="Thioredoxin-like_sf"/>
</dbReference>
<evidence type="ECO:0000259" key="1">
    <source>
        <dbReference type="PROSITE" id="PS50404"/>
    </source>
</evidence>
<evidence type="ECO:0000313" key="4">
    <source>
        <dbReference type="Proteomes" id="UP000004291"/>
    </source>
</evidence>
<dbReference type="SUPFAM" id="SSF52833">
    <property type="entry name" value="Thioredoxin-like"/>
    <property type="match status" value="1"/>
</dbReference>
<dbReference type="eggNOG" id="COG0625">
    <property type="taxonomic scope" value="Bacteria"/>
</dbReference>
<dbReference type="Pfam" id="PF02798">
    <property type="entry name" value="GST_N"/>
    <property type="match status" value="1"/>
</dbReference>
<organism evidence="3 4">
    <name type="scientific">Hoeflea phototrophica (strain DSM 17068 / NCIMB 14078 / DFL-43)</name>
    <dbReference type="NCBI Taxonomy" id="411684"/>
    <lineage>
        <taxon>Bacteria</taxon>
        <taxon>Pseudomonadati</taxon>
        <taxon>Pseudomonadota</taxon>
        <taxon>Alphaproteobacteria</taxon>
        <taxon>Hyphomicrobiales</taxon>
        <taxon>Rhizobiaceae</taxon>
        <taxon>Hoeflea</taxon>
    </lineage>
</organism>
<reference evidence="3 4" key="2">
    <citation type="submission" date="2012-06" db="EMBL/GenBank/DDBJ databases">
        <authorList>
            <person name="Fiebig A."/>
        </authorList>
    </citation>
    <scope>NUCLEOTIDE SEQUENCE [LARGE SCALE GENOMIC DNA]</scope>
    <source>
        <strain evidence="3 4">DFL-43</strain>
    </source>
</reference>
<dbReference type="PROSITE" id="PS50405">
    <property type="entry name" value="GST_CTER"/>
    <property type="match status" value="1"/>
</dbReference>
<dbReference type="Pfam" id="PF13410">
    <property type="entry name" value="GST_C_2"/>
    <property type="match status" value="1"/>
</dbReference>
<dbReference type="HOGENOM" id="CLU_011226_14_4_5"/>
<dbReference type="NCBIfam" id="NF008731">
    <property type="entry name" value="PRK11752.1"/>
    <property type="match status" value="1"/>
</dbReference>
<dbReference type="PROSITE" id="PS50404">
    <property type="entry name" value="GST_NTER"/>
    <property type="match status" value="1"/>
</dbReference>
<dbReference type="STRING" id="411684.HPDFL43_21162"/>
<dbReference type="CDD" id="cd03048">
    <property type="entry name" value="GST_N_Ure2p_like"/>
    <property type="match status" value="1"/>
</dbReference>
<keyword evidence="3" id="KW-0808">Transferase</keyword>
<dbReference type="CDD" id="cd10292">
    <property type="entry name" value="GST_C_YghU_like"/>
    <property type="match status" value="1"/>
</dbReference>
<dbReference type="Gene3D" id="3.40.30.10">
    <property type="entry name" value="Glutaredoxin"/>
    <property type="match status" value="1"/>
</dbReference>
<dbReference type="InterPro" id="IPR040079">
    <property type="entry name" value="Glutathione_S-Trfase"/>
</dbReference>
<feature type="domain" description="GST C-terminal" evidence="2">
    <location>
        <begin position="147"/>
        <end position="289"/>
    </location>
</feature>
<dbReference type="InterPro" id="IPR004045">
    <property type="entry name" value="Glutathione_S-Trfase_N"/>
</dbReference>
<feature type="domain" description="GST N-terminal" evidence="1">
    <location>
        <begin position="57"/>
        <end position="144"/>
    </location>
</feature>
<dbReference type="Proteomes" id="UP000004291">
    <property type="component" value="Chromosome"/>
</dbReference>
<proteinExistence type="predicted"/>
<gene>
    <name evidence="3" type="ORF">HPDFL43_21162</name>
</gene>
<reference evidence="3 4" key="1">
    <citation type="submission" date="2007-10" db="EMBL/GenBank/DDBJ databases">
        <authorList>
            <person name="Wagner-Dobler I."/>
            <person name="Ferriera S."/>
            <person name="Johnson J."/>
            <person name="Kravitz S."/>
            <person name="Beeson K."/>
            <person name="Sutton G."/>
            <person name="Rogers Y.-H."/>
            <person name="Friedman R."/>
            <person name="Frazier M."/>
            <person name="Venter J.C."/>
        </authorList>
    </citation>
    <scope>NUCLEOTIDE SEQUENCE [LARGE SCALE GENOMIC DNA]</scope>
    <source>
        <strain evidence="3 4">DFL-43</strain>
    </source>
</reference>
<evidence type="ECO:0000259" key="2">
    <source>
        <dbReference type="PROSITE" id="PS50405"/>
    </source>
</evidence>
<dbReference type="PANTHER" id="PTHR44051:SF22">
    <property type="entry name" value="DISULFIDE-BOND OXIDOREDUCTASE YGHU"/>
    <property type="match status" value="1"/>
</dbReference>
<dbReference type="InterPro" id="IPR036282">
    <property type="entry name" value="Glutathione-S-Trfase_C_sf"/>
</dbReference>
<dbReference type="InterPro" id="IPR010987">
    <property type="entry name" value="Glutathione-S-Trfase_C-like"/>
</dbReference>
<dbReference type="SFLD" id="SFLDG01151">
    <property type="entry name" value="Main.2:_Nu-like"/>
    <property type="match status" value="1"/>
</dbReference>
<dbReference type="SFLD" id="SFLDS00019">
    <property type="entry name" value="Glutathione_Transferase_(cytos"/>
    <property type="match status" value="1"/>
</dbReference>